<feature type="region of interest" description="Disordered" evidence="1">
    <location>
        <begin position="385"/>
        <end position="404"/>
    </location>
</feature>
<organism evidence="3">
    <name type="scientific">Trepomonas sp. PC1</name>
    <dbReference type="NCBI Taxonomy" id="1076344"/>
    <lineage>
        <taxon>Eukaryota</taxon>
        <taxon>Metamonada</taxon>
        <taxon>Diplomonadida</taxon>
        <taxon>Hexamitidae</taxon>
        <taxon>Hexamitinae</taxon>
        <taxon>Trepomonas</taxon>
    </lineage>
</organism>
<keyword evidence="2" id="KW-0812">Transmembrane</keyword>
<keyword evidence="2" id="KW-1133">Transmembrane helix</keyword>
<keyword evidence="2" id="KW-0472">Membrane</keyword>
<evidence type="ECO:0000256" key="1">
    <source>
        <dbReference type="SAM" id="MobiDB-lite"/>
    </source>
</evidence>
<dbReference type="AlphaFoldDB" id="A0A146JZG5"/>
<sequence>MMQVLFLSQSKAVNMYIKYQNQMPVNDDKQIFWWCCSGSFGENMSTTDANVTIQCPNTDEGADIVIQSLTGEFKQFHSYKLFIADVDGSYSLDPIEIIPIQSTQLSITTPDYETFDVSISNTSSLCVPNLLINSNFIWQKQNCKGTLMISVTPTSAITKFKITTFQIMENKRAVPLSDYMTKQQEVVIQIGSQQIYKKVPVLVNYSDKLLFLTSDSNGQIRFLLTNEDIANNVTKVNVQIASDENFHSFSSALNVGEYGIVGLAPKVFQLTIQLPYNKIGSISFSNRDTETFDVFNNTFTIKSTYGRAFIFNETTNYTLYIDGNESTGQFVVTSNDRLVIGAVTVSAVSIPMIVGVSLAFVVVFAIVVTILTFMFKKQKMAKQQTDEPKAIDARHQHPKQPGRTHLDKFIPQLNEAETTFLEDGGNKAKFVVAESQTQLAPKTKVVKKVKLHRRHTPE</sequence>
<reference evidence="3" key="1">
    <citation type="submission" date="2015-07" db="EMBL/GenBank/DDBJ databases">
        <title>Adaptation to a free-living lifestyle via gene acquisitions in the diplomonad Trepomonas sp. PC1.</title>
        <authorList>
            <person name="Xu F."/>
            <person name="Jerlstrom-Hultqvist J."/>
            <person name="Kolisko M."/>
            <person name="Simpson A.G.B."/>
            <person name="Roger A.J."/>
            <person name="Svard S.G."/>
            <person name="Andersson J.O."/>
        </authorList>
    </citation>
    <scope>NUCLEOTIDE SEQUENCE</scope>
    <source>
        <strain evidence="3">PC1</strain>
    </source>
</reference>
<accession>A0A146JZG5</accession>
<feature type="compositionally biased region" description="Basic and acidic residues" evidence="1">
    <location>
        <begin position="385"/>
        <end position="395"/>
    </location>
</feature>
<name>A0A146JZG5_9EUKA</name>
<protein>
    <submittedName>
        <fullName evidence="3">Uncharacterized protein</fullName>
    </submittedName>
</protein>
<feature type="transmembrane region" description="Helical" evidence="2">
    <location>
        <begin position="352"/>
        <end position="375"/>
    </location>
</feature>
<proteinExistence type="predicted"/>
<evidence type="ECO:0000256" key="2">
    <source>
        <dbReference type="SAM" id="Phobius"/>
    </source>
</evidence>
<gene>
    <name evidence="3" type="ORF">TPC1_30442</name>
</gene>
<dbReference type="EMBL" id="GDID01006543">
    <property type="protein sequence ID" value="JAP90063.1"/>
    <property type="molecule type" value="Transcribed_RNA"/>
</dbReference>
<evidence type="ECO:0000313" key="3">
    <source>
        <dbReference type="EMBL" id="JAP90063.1"/>
    </source>
</evidence>